<dbReference type="EMBL" id="JBAHYK010001418">
    <property type="protein sequence ID" value="KAL0568089.1"/>
    <property type="molecule type" value="Genomic_DNA"/>
</dbReference>
<evidence type="ECO:0000313" key="3">
    <source>
        <dbReference type="EMBL" id="KAL0568089.1"/>
    </source>
</evidence>
<keyword evidence="2" id="KW-0732">Signal</keyword>
<comment type="caution">
    <text evidence="3">The sequence shown here is derived from an EMBL/GenBank/DDBJ whole genome shotgun (WGS) entry which is preliminary data.</text>
</comment>
<keyword evidence="4" id="KW-1185">Reference proteome</keyword>
<feature type="transmembrane region" description="Helical" evidence="1">
    <location>
        <begin position="37"/>
        <end position="61"/>
    </location>
</feature>
<accession>A0ABR3EYU1</accession>
<evidence type="ECO:0000256" key="2">
    <source>
        <dbReference type="SAM" id="SignalP"/>
    </source>
</evidence>
<sequence length="101" mass="10464">MAWAPELKITLCSIFLSAFVSGSLAVASRITGSNPTLSLALAVAAGSLVVLGGVLSVYALYLGRHSYSTLDDSEMGLVQPEVERGLTDGSLVAHQVADARE</sequence>
<organism evidence="3 4">
    <name type="scientific">Marasmius crinis-equi</name>
    <dbReference type="NCBI Taxonomy" id="585013"/>
    <lineage>
        <taxon>Eukaryota</taxon>
        <taxon>Fungi</taxon>
        <taxon>Dikarya</taxon>
        <taxon>Basidiomycota</taxon>
        <taxon>Agaricomycotina</taxon>
        <taxon>Agaricomycetes</taxon>
        <taxon>Agaricomycetidae</taxon>
        <taxon>Agaricales</taxon>
        <taxon>Marasmiineae</taxon>
        <taxon>Marasmiaceae</taxon>
        <taxon>Marasmius</taxon>
    </lineage>
</organism>
<dbReference type="Proteomes" id="UP001465976">
    <property type="component" value="Unassembled WGS sequence"/>
</dbReference>
<feature type="signal peptide" evidence="2">
    <location>
        <begin position="1"/>
        <end position="25"/>
    </location>
</feature>
<name>A0ABR3EYU1_9AGAR</name>
<keyword evidence="1" id="KW-0472">Membrane</keyword>
<proteinExistence type="predicted"/>
<reference evidence="3 4" key="1">
    <citation type="submission" date="2024-02" db="EMBL/GenBank/DDBJ databases">
        <title>A draft genome for the cacao thread blight pathogen Marasmius crinis-equi.</title>
        <authorList>
            <person name="Cohen S.P."/>
            <person name="Baruah I.K."/>
            <person name="Amoako-Attah I."/>
            <person name="Bukari Y."/>
            <person name="Meinhardt L.W."/>
            <person name="Bailey B.A."/>
        </authorList>
    </citation>
    <scope>NUCLEOTIDE SEQUENCE [LARGE SCALE GENOMIC DNA]</scope>
    <source>
        <strain evidence="3 4">GH-76</strain>
    </source>
</reference>
<evidence type="ECO:0000313" key="4">
    <source>
        <dbReference type="Proteomes" id="UP001465976"/>
    </source>
</evidence>
<keyword evidence="1" id="KW-0812">Transmembrane</keyword>
<feature type="chain" id="PRO_5045953816" evidence="2">
    <location>
        <begin position="26"/>
        <end position="101"/>
    </location>
</feature>
<evidence type="ECO:0000256" key="1">
    <source>
        <dbReference type="SAM" id="Phobius"/>
    </source>
</evidence>
<protein>
    <submittedName>
        <fullName evidence="3">Uncharacterized protein</fullName>
    </submittedName>
</protein>
<gene>
    <name evidence="3" type="ORF">V5O48_013904</name>
</gene>
<keyword evidence="1" id="KW-1133">Transmembrane helix</keyword>